<dbReference type="GO" id="GO:0140359">
    <property type="term" value="F:ABC-type transporter activity"/>
    <property type="evidence" value="ECO:0007669"/>
    <property type="project" value="InterPro"/>
</dbReference>
<dbReference type="OrthoDB" id="5288404at2"/>
<dbReference type="GO" id="GO:0016887">
    <property type="term" value="F:ATP hydrolysis activity"/>
    <property type="evidence" value="ECO:0007669"/>
    <property type="project" value="InterPro"/>
</dbReference>
<dbReference type="PROSITE" id="PS50929">
    <property type="entry name" value="ABC_TM1F"/>
    <property type="match status" value="1"/>
</dbReference>
<feature type="domain" description="ABC transporter" evidence="8">
    <location>
        <begin position="332"/>
        <end position="567"/>
    </location>
</feature>
<keyword evidence="6 7" id="KW-0472">Membrane</keyword>
<comment type="subcellular location">
    <subcellularLocation>
        <location evidence="1">Cell membrane</location>
        <topology evidence="1">Multi-pass membrane protein</topology>
    </subcellularLocation>
</comment>
<feature type="transmembrane region" description="Helical" evidence="7">
    <location>
        <begin position="146"/>
        <end position="175"/>
    </location>
</feature>
<evidence type="ECO:0000256" key="6">
    <source>
        <dbReference type="ARBA" id="ARBA00023136"/>
    </source>
</evidence>
<organism evidence="10 11">
    <name type="scientific">Minwuia thermotolerans</name>
    <dbReference type="NCBI Taxonomy" id="2056226"/>
    <lineage>
        <taxon>Bacteria</taxon>
        <taxon>Pseudomonadati</taxon>
        <taxon>Pseudomonadota</taxon>
        <taxon>Alphaproteobacteria</taxon>
        <taxon>Minwuiales</taxon>
        <taxon>Minwuiaceae</taxon>
        <taxon>Minwuia</taxon>
    </lineage>
</organism>
<feature type="transmembrane region" description="Helical" evidence="7">
    <location>
        <begin position="58"/>
        <end position="78"/>
    </location>
</feature>
<dbReference type="InterPro" id="IPR011527">
    <property type="entry name" value="ABC1_TM_dom"/>
</dbReference>
<keyword evidence="2 7" id="KW-0812">Transmembrane</keyword>
<dbReference type="SUPFAM" id="SSF52540">
    <property type="entry name" value="P-loop containing nucleoside triphosphate hydrolases"/>
    <property type="match status" value="1"/>
</dbReference>
<name>A0A2M9FVW8_9PROT</name>
<dbReference type="PANTHER" id="PTHR24221">
    <property type="entry name" value="ATP-BINDING CASSETTE SUB-FAMILY B"/>
    <property type="match status" value="1"/>
</dbReference>
<keyword evidence="5 7" id="KW-1133">Transmembrane helix</keyword>
<feature type="transmembrane region" description="Helical" evidence="7">
    <location>
        <begin position="256"/>
        <end position="282"/>
    </location>
</feature>
<evidence type="ECO:0000259" key="9">
    <source>
        <dbReference type="PROSITE" id="PS50929"/>
    </source>
</evidence>
<dbReference type="Proteomes" id="UP000229498">
    <property type="component" value="Unassembled WGS sequence"/>
</dbReference>
<evidence type="ECO:0000313" key="10">
    <source>
        <dbReference type="EMBL" id="PJK27594.1"/>
    </source>
</evidence>
<sequence>MRVQGASMTSSPLEQTRSVFTRAFLVIGLFSICTSLLMLAGPIYMLQIYDRVINTGNIDTLTALTIIIFAALAVFTLLEGVRTLVAQRVGVWLDRKLFGPTLAGGVSQALSESGASAQGLRDVTAVRSYLASPAIFPLFDAPMAPLFLLILFVMHPLLGIVASVGAVFLFVLALVNELSTRKALQQASGASAKTFNAADAAVRNADVVAAMGMMPALARRIDDGAEQWRALQLRAGGRSGMLGAVAKGMRLFLQSAILGTGAWLVLGAEITPGMMIAASIMMSRALAPVEQSISAWQGLINAQAAWRRLKEVLAHRPALGQGTRLPEPKGELVADNVVYQPRTADTPVLKGVSFRVPAGTAVGLIGPTGSGKTTLARVIVGTRLPQRGGVRLDGADMAVWDPLDRARHVGYLPQDVELFDGTVKENIARLAEADDDDVVAAAQLAGVHDLILHLPQAYETPIGERGSYLSGGQRQRIALARAVFGRPRLLVLDEPNASLDAEGEDALVQAITSLKEAGHTIVMVSHKPALLAAVDRIMVMQDGRVTDFDERDKVMAKFGANAKRAAIRQVHPVEPGQ</sequence>
<comment type="caution">
    <text evidence="10">The sequence shown here is derived from an EMBL/GenBank/DDBJ whole genome shotgun (WGS) entry which is preliminary data.</text>
</comment>
<dbReference type="GO" id="GO:0034040">
    <property type="term" value="F:ATPase-coupled lipid transmembrane transporter activity"/>
    <property type="evidence" value="ECO:0007669"/>
    <property type="project" value="TreeGrafter"/>
</dbReference>
<evidence type="ECO:0000313" key="11">
    <source>
        <dbReference type="Proteomes" id="UP000229498"/>
    </source>
</evidence>
<proteinExistence type="predicted"/>
<dbReference type="Gene3D" id="1.20.1560.10">
    <property type="entry name" value="ABC transporter type 1, transmembrane domain"/>
    <property type="match status" value="1"/>
</dbReference>
<gene>
    <name evidence="10" type="ORF">CVT23_22040</name>
</gene>
<dbReference type="SMART" id="SM00382">
    <property type="entry name" value="AAA"/>
    <property type="match status" value="1"/>
</dbReference>
<evidence type="ECO:0000256" key="4">
    <source>
        <dbReference type="ARBA" id="ARBA00022840"/>
    </source>
</evidence>
<dbReference type="GO" id="GO:0005524">
    <property type="term" value="F:ATP binding"/>
    <property type="evidence" value="ECO:0007669"/>
    <property type="project" value="UniProtKB-KW"/>
</dbReference>
<dbReference type="GO" id="GO:0005886">
    <property type="term" value="C:plasma membrane"/>
    <property type="evidence" value="ECO:0007669"/>
    <property type="project" value="UniProtKB-SubCell"/>
</dbReference>
<reference evidence="10 11" key="1">
    <citation type="submission" date="2017-11" db="EMBL/GenBank/DDBJ databases">
        <title>Draft genome sequence of Rhizobiales bacterium SY3-13.</title>
        <authorList>
            <person name="Sun C."/>
        </authorList>
    </citation>
    <scope>NUCLEOTIDE SEQUENCE [LARGE SCALE GENOMIC DNA]</scope>
    <source>
        <strain evidence="10 11">SY3-13</strain>
    </source>
</reference>
<keyword evidence="3" id="KW-0547">Nucleotide-binding</keyword>
<evidence type="ECO:0000259" key="8">
    <source>
        <dbReference type="PROSITE" id="PS50893"/>
    </source>
</evidence>
<dbReference type="NCBIfam" id="TIGR01842">
    <property type="entry name" value="type_I_sec_PrtD"/>
    <property type="match status" value="1"/>
</dbReference>
<dbReference type="AlphaFoldDB" id="A0A2M9FVW8"/>
<evidence type="ECO:0000256" key="2">
    <source>
        <dbReference type="ARBA" id="ARBA00022692"/>
    </source>
</evidence>
<dbReference type="InterPro" id="IPR003439">
    <property type="entry name" value="ABC_transporter-like_ATP-bd"/>
</dbReference>
<evidence type="ECO:0000256" key="5">
    <source>
        <dbReference type="ARBA" id="ARBA00022989"/>
    </source>
</evidence>
<dbReference type="InterPro" id="IPR010128">
    <property type="entry name" value="ATPase_T1SS_PrtD-like"/>
</dbReference>
<evidence type="ECO:0000256" key="7">
    <source>
        <dbReference type="SAM" id="Phobius"/>
    </source>
</evidence>
<dbReference type="SUPFAM" id="SSF90123">
    <property type="entry name" value="ABC transporter transmembrane region"/>
    <property type="match status" value="1"/>
</dbReference>
<evidence type="ECO:0000256" key="3">
    <source>
        <dbReference type="ARBA" id="ARBA00022741"/>
    </source>
</evidence>
<dbReference type="PROSITE" id="PS00211">
    <property type="entry name" value="ABC_TRANSPORTER_1"/>
    <property type="match status" value="1"/>
</dbReference>
<dbReference type="GO" id="GO:0030253">
    <property type="term" value="P:protein secretion by the type I secretion system"/>
    <property type="evidence" value="ECO:0007669"/>
    <property type="project" value="InterPro"/>
</dbReference>
<evidence type="ECO:0000256" key="1">
    <source>
        <dbReference type="ARBA" id="ARBA00004651"/>
    </source>
</evidence>
<dbReference type="InterPro" id="IPR027417">
    <property type="entry name" value="P-loop_NTPase"/>
</dbReference>
<dbReference type="Pfam" id="PF00664">
    <property type="entry name" value="ABC_membrane"/>
    <property type="match status" value="1"/>
</dbReference>
<dbReference type="InterPro" id="IPR039421">
    <property type="entry name" value="Type_1_exporter"/>
</dbReference>
<dbReference type="GO" id="GO:0030256">
    <property type="term" value="C:type I protein secretion system complex"/>
    <property type="evidence" value="ECO:0007669"/>
    <property type="project" value="InterPro"/>
</dbReference>
<keyword evidence="4" id="KW-0067">ATP-binding</keyword>
<dbReference type="InterPro" id="IPR017871">
    <property type="entry name" value="ABC_transporter-like_CS"/>
</dbReference>
<dbReference type="InterPro" id="IPR036640">
    <property type="entry name" value="ABC1_TM_sf"/>
</dbReference>
<feature type="domain" description="ABC transmembrane type-1" evidence="9">
    <location>
        <begin position="25"/>
        <end position="301"/>
    </location>
</feature>
<dbReference type="InterPro" id="IPR003593">
    <property type="entry name" value="AAA+_ATPase"/>
</dbReference>
<protein>
    <submittedName>
        <fullName evidence="10">Type I secretion system permease/ATPase</fullName>
    </submittedName>
</protein>
<accession>A0A2M9FVW8</accession>
<keyword evidence="11" id="KW-1185">Reference proteome</keyword>
<dbReference type="PROSITE" id="PS50893">
    <property type="entry name" value="ABC_TRANSPORTER_2"/>
    <property type="match status" value="1"/>
</dbReference>
<dbReference type="EMBL" id="PHIG01000063">
    <property type="protein sequence ID" value="PJK27594.1"/>
    <property type="molecule type" value="Genomic_DNA"/>
</dbReference>
<dbReference type="Gene3D" id="3.40.50.300">
    <property type="entry name" value="P-loop containing nucleotide triphosphate hydrolases"/>
    <property type="match status" value="1"/>
</dbReference>
<dbReference type="Pfam" id="PF00005">
    <property type="entry name" value="ABC_tran"/>
    <property type="match status" value="1"/>
</dbReference>
<dbReference type="PANTHER" id="PTHR24221:SF248">
    <property type="entry name" value="ABC TRANSPORTER TRANSMEMBRANE REGION"/>
    <property type="match status" value="1"/>
</dbReference>
<feature type="transmembrane region" description="Helical" evidence="7">
    <location>
        <begin position="20"/>
        <end position="46"/>
    </location>
</feature>